<dbReference type="InterPro" id="IPR029063">
    <property type="entry name" value="SAM-dependent_MTases_sf"/>
</dbReference>
<keyword evidence="1 5" id="KW-0489">Methyltransferase</keyword>
<dbReference type="EMBL" id="FMCV01000029">
    <property type="protein sequence ID" value="SCF43958.1"/>
    <property type="molecule type" value="Genomic_DNA"/>
</dbReference>
<evidence type="ECO:0000259" key="4">
    <source>
        <dbReference type="Pfam" id="PF13649"/>
    </source>
</evidence>
<dbReference type="AlphaFoldDB" id="A0A1C5AFE6"/>
<keyword evidence="2 5" id="KW-0808">Transferase</keyword>
<evidence type="ECO:0000256" key="2">
    <source>
        <dbReference type="ARBA" id="ARBA00022679"/>
    </source>
</evidence>
<dbReference type="SUPFAM" id="SSF53335">
    <property type="entry name" value="S-adenosyl-L-methionine-dependent methyltransferases"/>
    <property type="match status" value="1"/>
</dbReference>
<keyword evidence="6" id="KW-1185">Reference proteome</keyword>
<dbReference type="Gene3D" id="3.40.50.150">
    <property type="entry name" value="Vaccinia Virus protein VP39"/>
    <property type="match status" value="1"/>
</dbReference>
<evidence type="ECO:0000256" key="3">
    <source>
        <dbReference type="ARBA" id="ARBA00022691"/>
    </source>
</evidence>
<organism evidence="5 6">
    <name type="scientific">Micromonospora marina</name>
    <dbReference type="NCBI Taxonomy" id="307120"/>
    <lineage>
        <taxon>Bacteria</taxon>
        <taxon>Bacillati</taxon>
        <taxon>Actinomycetota</taxon>
        <taxon>Actinomycetes</taxon>
        <taxon>Micromonosporales</taxon>
        <taxon>Micromonosporaceae</taxon>
        <taxon>Micromonospora</taxon>
    </lineage>
</organism>
<evidence type="ECO:0000256" key="1">
    <source>
        <dbReference type="ARBA" id="ARBA00022603"/>
    </source>
</evidence>
<dbReference type="Pfam" id="PF13649">
    <property type="entry name" value="Methyltransf_25"/>
    <property type="match status" value="1"/>
</dbReference>
<sequence length="250" mass="27324">MTAPVADSFYRAGYPEVYDLVMRHRGRDHTAEAATLARLVRRRNPAAASLLDVACGTGLHLEHLRAHFAAVTGVDLSVEMLARAGRRVPGVTLHEGDMRELDLGAAFDVLVCLFAVPHLRCTDELDRTVARLAAHLTPGGVLLVEPWYTPEEFVPGYIARDMVQEQDRVVVRLSHSTWLDGARDQIRMTVHQAYADPAAGIGHDTATTELTLFRPEHFAAAFARAGLAAAHVGAPPFRWGLWIARPAGAQ</sequence>
<name>A0A1C5AFE6_9ACTN</name>
<protein>
    <submittedName>
        <fullName evidence="5">Methyltransferase domain-containing protein</fullName>
    </submittedName>
</protein>
<dbReference type="RefSeq" id="WP_244167147.1">
    <property type="nucleotide sequence ID" value="NZ_FMCV01000029.1"/>
</dbReference>
<accession>A0A1C5AFE6</accession>
<dbReference type="Proteomes" id="UP000198551">
    <property type="component" value="Unassembled WGS sequence"/>
</dbReference>
<dbReference type="InterPro" id="IPR041698">
    <property type="entry name" value="Methyltransf_25"/>
</dbReference>
<feature type="domain" description="Methyltransferase" evidence="4">
    <location>
        <begin position="51"/>
        <end position="140"/>
    </location>
</feature>
<evidence type="ECO:0000313" key="6">
    <source>
        <dbReference type="Proteomes" id="UP000198551"/>
    </source>
</evidence>
<dbReference type="PANTHER" id="PTHR43464">
    <property type="entry name" value="METHYLTRANSFERASE"/>
    <property type="match status" value="1"/>
</dbReference>
<dbReference type="CDD" id="cd02440">
    <property type="entry name" value="AdoMet_MTases"/>
    <property type="match status" value="1"/>
</dbReference>
<gene>
    <name evidence="5" type="ORF">GA0070215_12919</name>
</gene>
<reference evidence="6" key="1">
    <citation type="submission" date="2016-06" db="EMBL/GenBank/DDBJ databases">
        <authorList>
            <person name="Varghese N."/>
        </authorList>
    </citation>
    <scope>NUCLEOTIDE SEQUENCE [LARGE SCALE GENOMIC DNA]</scope>
    <source>
        <strain evidence="6">DSM 45555</strain>
    </source>
</reference>
<keyword evidence="3" id="KW-0949">S-adenosyl-L-methionine</keyword>
<proteinExistence type="predicted"/>
<dbReference type="Gene3D" id="2.20.130.10">
    <property type="entry name" value="CAC2371-like domains"/>
    <property type="match status" value="1"/>
</dbReference>
<dbReference type="PANTHER" id="PTHR43464:SF19">
    <property type="entry name" value="UBIQUINONE BIOSYNTHESIS O-METHYLTRANSFERASE, MITOCHONDRIAL"/>
    <property type="match status" value="1"/>
</dbReference>
<dbReference type="GO" id="GO:0008168">
    <property type="term" value="F:methyltransferase activity"/>
    <property type="evidence" value="ECO:0007669"/>
    <property type="project" value="UniProtKB-KW"/>
</dbReference>
<evidence type="ECO:0000313" key="5">
    <source>
        <dbReference type="EMBL" id="SCF43958.1"/>
    </source>
</evidence>
<dbReference type="GO" id="GO:0032259">
    <property type="term" value="P:methylation"/>
    <property type="evidence" value="ECO:0007669"/>
    <property type="project" value="UniProtKB-KW"/>
</dbReference>